<dbReference type="EMBL" id="UINC01039264">
    <property type="protein sequence ID" value="SVB37496.1"/>
    <property type="molecule type" value="Genomic_DNA"/>
</dbReference>
<gene>
    <name evidence="3" type="ORF">METZ01_LOCUS190350</name>
</gene>
<evidence type="ECO:0000259" key="2">
    <source>
        <dbReference type="Pfam" id="PF00884"/>
    </source>
</evidence>
<dbReference type="InterPro" id="IPR000917">
    <property type="entry name" value="Sulfatase_N"/>
</dbReference>
<feature type="compositionally biased region" description="Basic and acidic residues" evidence="1">
    <location>
        <begin position="158"/>
        <end position="167"/>
    </location>
</feature>
<sequence length="167" mass="19829">MSQRKRCVVVMYDTLCRHFLPGYGNEWVNAPNFERLAKRSVQFDNFYVGSMPCMPARREMHTGRYNFLHRSWGPLEPFDDSMPAILHSNAIHSHKVTDHQHYWEDGGATYHQRYTTFDLVRGQEGDKWIGDVEKLRDESYGAERWPENQQTAFQRQDNINREDMDRA</sequence>
<feature type="domain" description="Sulfatase N-terminal" evidence="2">
    <location>
        <begin position="8"/>
        <end position="123"/>
    </location>
</feature>
<dbReference type="InterPro" id="IPR017850">
    <property type="entry name" value="Alkaline_phosphatase_core_sf"/>
</dbReference>
<dbReference type="SUPFAM" id="SSF53649">
    <property type="entry name" value="Alkaline phosphatase-like"/>
    <property type="match status" value="1"/>
</dbReference>
<accession>A0A382DG64</accession>
<name>A0A382DG64_9ZZZZ</name>
<dbReference type="Pfam" id="PF00884">
    <property type="entry name" value="Sulfatase"/>
    <property type="match status" value="1"/>
</dbReference>
<organism evidence="3">
    <name type="scientific">marine metagenome</name>
    <dbReference type="NCBI Taxonomy" id="408172"/>
    <lineage>
        <taxon>unclassified sequences</taxon>
        <taxon>metagenomes</taxon>
        <taxon>ecological metagenomes</taxon>
    </lineage>
</organism>
<evidence type="ECO:0000313" key="3">
    <source>
        <dbReference type="EMBL" id="SVB37496.1"/>
    </source>
</evidence>
<proteinExistence type="predicted"/>
<protein>
    <recommendedName>
        <fullName evidence="2">Sulfatase N-terminal domain-containing protein</fullName>
    </recommendedName>
</protein>
<feature type="non-terminal residue" evidence="3">
    <location>
        <position position="167"/>
    </location>
</feature>
<feature type="compositionally biased region" description="Polar residues" evidence="1">
    <location>
        <begin position="147"/>
        <end position="157"/>
    </location>
</feature>
<dbReference type="AlphaFoldDB" id="A0A382DG64"/>
<evidence type="ECO:0000256" key="1">
    <source>
        <dbReference type="SAM" id="MobiDB-lite"/>
    </source>
</evidence>
<dbReference type="Gene3D" id="3.40.720.10">
    <property type="entry name" value="Alkaline Phosphatase, subunit A"/>
    <property type="match status" value="1"/>
</dbReference>
<feature type="region of interest" description="Disordered" evidence="1">
    <location>
        <begin position="140"/>
        <end position="167"/>
    </location>
</feature>
<reference evidence="3" key="1">
    <citation type="submission" date="2018-05" db="EMBL/GenBank/DDBJ databases">
        <authorList>
            <person name="Lanie J.A."/>
            <person name="Ng W.-L."/>
            <person name="Kazmierczak K.M."/>
            <person name="Andrzejewski T.M."/>
            <person name="Davidsen T.M."/>
            <person name="Wayne K.J."/>
            <person name="Tettelin H."/>
            <person name="Glass J.I."/>
            <person name="Rusch D."/>
            <person name="Podicherti R."/>
            <person name="Tsui H.-C.T."/>
            <person name="Winkler M.E."/>
        </authorList>
    </citation>
    <scope>NUCLEOTIDE SEQUENCE</scope>
</reference>